<dbReference type="Proteomes" id="UP000034164">
    <property type="component" value="Unassembled WGS sequence"/>
</dbReference>
<sequence>MEPDPPPTEPSGNNSDAPEPIILTVLGLPGDASPSTGGGTREVLEITKILEDAGICCCLVRVSALKYYGAGRVRHDWEICVPTHLVEKAAQIFKSEHSQIYQTYPPDRLQSGSLLHTFPRFKIIGVSLFFTIIPEEDVYLQCIPSNIERSQTGLPYPCLPIFAQSLLDTDDEITLTDLIDAMDLSEEWGTENLNLDGTNDTSWALEKNEKIRASVPLANTSFLLELLVRPANKKETWMRIVRTKASRIGIEMPKEVFATRFRPHDDVDPRSRERDFV</sequence>
<dbReference type="AlphaFoldDB" id="A0A0G2IXT2"/>
<reference evidence="2" key="1">
    <citation type="journal article" date="2015" name="PLoS Genet.">
        <title>The dynamic genome and transcriptome of the human fungal pathogen Blastomyces and close relative Emmonsia.</title>
        <authorList>
            <person name="Munoz J.F."/>
            <person name="Gauthier G.M."/>
            <person name="Desjardins C.A."/>
            <person name="Gallo J.E."/>
            <person name="Holder J."/>
            <person name="Sullivan T.D."/>
            <person name="Marty A.J."/>
            <person name="Carmen J.C."/>
            <person name="Chen Z."/>
            <person name="Ding L."/>
            <person name="Gujja S."/>
            <person name="Magrini V."/>
            <person name="Misas E."/>
            <person name="Mitreva M."/>
            <person name="Priest M."/>
            <person name="Saif S."/>
            <person name="Whiston E.A."/>
            <person name="Young S."/>
            <person name="Zeng Q."/>
            <person name="Goldman W.E."/>
            <person name="Mardis E.R."/>
            <person name="Taylor J.W."/>
            <person name="McEwen J.G."/>
            <person name="Clay O.K."/>
            <person name="Klein B.S."/>
            <person name="Cuomo C.A."/>
        </authorList>
    </citation>
    <scope>NUCLEOTIDE SEQUENCE [LARGE SCALE GENOMIC DNA]</scope>
    <source>
        <strain evidence="2">UAMH 3008</strain>
    </source>
</reference>
<dbReference type="EMBL" id="LCZI01001613">
    <property type="protein sequence ID" value="KKZ59964.1"/>
    <property type="molecule type" value="Genomic_DNA"/>
</dbReference>
<evidence type="ECO:0000313" key="1">
    <source>
        <dbReference type="EMBL" id="KKZ59964.1"/>
    </source>
</evidence>
<proteinExistence type="predicted"/>
<accession>A0A0G2IXT2</accession>
<dbReference type="OrthoDB" id="3259529at2759"/>
<organism evidence="1 2">
    <name type="scientific">[Emmonsia] crescens</name>
    <dbReference type="NCBI Taxonomy" id="73230"/>
    <lineage>
        <taxon>Eukaryota</taxon>
        <taxon>Fungi</taxon>
        <taxon>Dikarya</taxon>
        <taxon>Ascomycota</taxon>
        <taxon>Pezizomycotina</taxon>
        <taxon>Eurotiomycetes</taxon>
        <taxon>Eurotiomycetidae</taxon>
        <taxon>Onygenales</taxon>
        <taxon>Ajellomycetaceae</taxon>
        <taxon>Emergomyces</taxon>
    </lineage>
</organism>
<gene>
    <name evidence="1" type="ORF">EMCG_00804</name>
</gene>
<comment type="caution">
    <text evidence="1">The sequence shown here is derived from an EMBL/GenBank/DDBJ whole genome shotgun (WGS) entry which is preliminary data.</text>
</comment>
<protein>
    <submittedName>
        <fullName evidence="1">Uncharacterized protein</fullName>
    </submittedName>
</protein>
<name>A0A0G2IXT2_9EURO</name>
<dbReference type="VEuPathDB" id="FungiDB:EMCG_00804"/>
<evidence type="ECO:0000313" key="2">
    <source>
        <dbReference type="Proteomes" id="UP000034164"/>
    </source>
</evidence>